<name>A0A437SX90_9LACO</name>
<dbReference type="EMBL" id="RXIA01000004">
    <property type="protein sequence ID" value="RVU71427.1"/>
    <property type="molecule type" value="Genomic_DNA"/>
</dbReference>
<dbReference type="Proteomes" id="UP000288291">
    <property type="component" value="Unassembled WGS sequence"/>
</dbReference>
<gene>
    <name evidence="1" type="ORF">EJK17_01620</name>
</gene>
<evidence type="ECO:0000313" key="1">
    <source>
        <dbReference type="EMBL" id="RVU71427.1"/>
    </source>
</evidence>
<reference evidence="1 2" key="1">
    <citation type="submission" date="2018-12" db="EMBL/GenBank/DDBJ databases">
        <authorList>
            <person name="Meng J."/>
        </authorList>
    </citation>
    <scope>NUCLEOTIDE SEQUENCE [LARGE SCALE GENOMIC DNA]</scope>
    <source>
        <strain evidence="1 2">HT111-2</strain>
    </source>
</reference>
<dbReference type="AlphaFoldDB" id="A0A437SX90"/>
<protein>
    <recommendedName>
        <fullName evidence="3">Antitoxin</fullName>
    </recommendedName>
</protein>
<evidence type="ECO:0000313" key="2">
    <source>
        <dbReference type="Proteomes" id="UP000288291"/>
    </source>
</evidence>
<comment type="caution">
    <text evidence="1">The sequence shown here is derived from an EMBL/GenBank/DDBJ whole genome shotgun (WGS) entry which is preliminary data.</text>
</comment>
<dbReference type="RefSeq" id="WP_103660647.1">
    <property type="nucleotide sequence ID" value="NZ_ML136873.1"/>
</dbReference>
<proteinExistence type="predicted"/>
<sequence length="77" mass="9181">MAKRKVELDSQADKLAEKYMEITESDFNELTNAALKYYISKRLSSKEIRQIMKEKDSEDSKYLDEYLQHTLNSNWNI</sequence>
<keyword evidence="2" id="KW-1185">Reference proteome</keyword>
<evidence type="ECO:0008006" key="3">
    <source>
        <dbReference type="Google" id="ProtNLM"/>
    </source>
</evidence>
<organism evidence="1 2">
    <name type="scientific">Lactobacillus xujianguonis</name>
    <dbReference type="NCBI Taxonomy" id="2495899"/>
    <lineage>
        <taxon>Bacteria</taxon>
        <taxon>Bacillati</taxon>
        <taxon>Bacillota</taxon>
        <taxon>Bacilli</taxon>
        <taxon>Lactobacillales</taxon>
        <taxon>Lactobacillaceae</taxon>
        <taxon>Lactobacillus</taxon>
    </lineage>
</organism>
<accession>A0A437SX90</accession>